<evidence type="ECO:0000313" key="2">
    <source>
        <dbReference type="EMBL" id="PTB58688.1"/>
    </source>
</evidence>
<reference evidence="2 3" key="1">
    <citation type="submission" date="2016-07" db="EMBL/GenBank/DDBJ databases">
        <title>Multiple horizontal gene transfer events from other fungi enriched the ability of initially mycotrophic Trichoderma (Ascomycota) to feed on dead plant biomass.</title>
        <authorList>
            <consortium name="DOE Joint Genome Institute"/>
            <person name="Aerts A."/>
            <person name="Atanasova L."/>
            <person name="Chenthamara K."/>
            <person name="Zhang J."/>
            <person name="Grujic M."/>
            <person name="Henrissat B."/>
            <person name="Kuo A."/>
            <person name="Salamov A."/>
            <person name="Lipzen A."/>
            <person name="Labutti K."/>
            <person name="Barry K."/>
            <person name="Miao Y."/>
            <person name="Rahimi M.J."/>
            <person name="Shen Q."/>
            <person name="Grigoriev I.V."/>
            <person name="Kubicek C.P."/>
            <person name="Druzhinina I.S."/>
        </authorList>
    </citation>
    <scope>NUCLEOTIDE SEQUENCE [LARGE SCALE GENOMIC DNA]</scope>
    <source>
        <strain evidence="2 3">CBS 226.95</strain>
    </source>
</reference>
<dbReference type="Proteomes" id="UP000241690">
    <property type="component" value="Unassembled WGS sequence"/>
</dbReference>
<accession>A0A2T4AP46</accession>
<protein>
    <submittedName>
        <fullName evidence="2">Uncharacterized protein</fullName>
    </submittedName>
</protein>
<organism evidence="2 3">
    <name type="scientific">Trichoderma harzianum CBS 226.95</name>
    <dbReference type="NCBI Taxonomy" id="983964"/>
    <lineage>
        <taxon>Eukaryota</taxon>
        <taxon>Fungi</taxon>
        <taxon>Dikarya</taxon>
        <taxon>Ascomycota</taxon>
        <taxon>Pezizomycotina</taxon>
        <taxon>Sordariomycetes</taxon>
        <taxon>Hypocreomycetidae</taxon>
        <taxon>Hypocreales</taxon>
        <taxon>Hypocreaceae</taxon>
        <taxon>Trichoderma</taxon>
    </lineage>
</organism>
<dbReference type="RefSeq" id="XP_024778365.1">
    <property type="nucleotide sequence ID" value="XM_024920291.1"/>
</dbReference>
<evidence type="ECO:0000313" key="3">
    <source>
        <dbReference type="Proteomes" id="UP000241690"/>
    </source>
</evidence>
<feature type="region of interest" description="Disordered" evidence="1">
    <location>
        <begin position="54"/>
        <end position="78"/>
    </location>
</feature>
<keyword evidence="3" id="KW-1185">Reference proteome</keyword>
<sequence>MHLHSKSIIPLINTHTKHQNTINCLSATQLPFRIVINQSIHTHDLHKHRSIYLPHPSKPPARHPSTRPIWAPSPQQPTHTHTHIRVRYTCFLVQLTHSPTPTLS</sequence>
<proteinExistence type="predicted"/>
<dbReference type="EMBL" id="KZ679676">
    <property type="protein sequence ID" value="PTB58688.1"/>
    <property type="molecule type" value="Genomic_DNA"/>
</dbReference>
<gene>
    <name evidence="2" type="ORF">M431DRAFT_515874</name>
</gene>
<dbReference type="GeneID" id="36628860"/>
<name>A0A2T4AP46_TRIHA</name>
<dbReference type="AlphaFoldDB" id="A0A2T4AP46"/>
<evidence type="ECO:0000256" key="1">
    <source>
        <dbReference type="SAM" id="MobiDB-lite"/>
    </source>
</evidence>